<dbReference type="Pfam" id="PF05970">
    <property type="entry name" value="PIF1"/>
    <property type="match status" value="1"/>
</dbReference>
<feature type="domain" description="DNA helicase Pif1-like DEAD-box helicase" evidence="2">
    <location>
        <begin position="51"/>
        <end position="230"/>
    </location>
</feature>
<keyword evidence="4" id="KW-1185">Reference proteome</keyword>
<reference evidence="4" key="1">
    <citation type="submission" date="2017-03" db="EMBL/GenBank/DDBJ databases">
        <title>Phytopthora megakarya and P. palmivora, two closely related causual agents of cacao black pod achieved similar genome size and gene model numbers by different mechanisms.</title>
        <authorList>
            <person name="Ali S."/>
            <person name="Shao J."/>
            <person name="Larry D.J."/>
            <person name="Kronmiller B."/>
            <person name="Shen D."/>
            <person name="Strem M.D."/>
            <person name="Melnick R.L."/>
            <person name="Guiltinan M.J."/>
            <person name="Tyler B.M."/>
            <person name="Meinhardt L.W."/>
            <person name="Bailey B.A."/>
        </authorList>
    </citation>
    <scope>NUCLEOTIDE SEQUENCE [LARGE SCALE GENOMIC DNA]</scope>
    <source>
        <strain evidence="4">zdho120</strain>
    </source>
</reference>
<dbReference type="PANTHER" id="PTHR10492">
    <property type="match status" value="1"/>
</dbReference>
<dbReference type="GO" id="GO:0016887">
    <property type="term" value="F:ATP hydrolysis activity"/>
    <property type="evidence" value="ECO:0007669"/>
    <property type="project" value="RHEA"/>
</dbReference>
<dbReference type="InterPro" id="IPR010285">
    <property type="entry name" value="DNA_helicase_pif1-like_DEAD"/>
</dbReference>
<evidence type="ECO:0000313" key="3">
    <source>
        <dbReference type="EMBL" id="OWZ02649.1"/>
    </source>
</evidence>
<gene>
    <name evidence="3" type="ORF">PHMEG_00025749</name>
</gene>
<sequence length="348" mass="38678">MYMESIPQFSDFADVETELDITERNRNRLIEDETSYDPTVLDRQAAGYSTLNNDQLQVFNKIMEAVIPVESHSSTPHLSGKQFFIYGPGGTGKSFLLELILASVRRTSRIVLAVAGSGIAAQLLTGGRTAHSTFRLPLDPNETSTYNFGVRSSQAGLLKKTSLIVWVEAPMTHRYQYDAVDRTLMDLLKNDLPFGGITMVLSGDFRQTLPVIPRAGPAEIISTSIKRSVLNLNNKEGLSNGTRLRIIKLRPNCMKAAIMTGAFAGKVVVIPRVTLISKNSGFPFELRRKQFPVQVAFGMTINKSQGQYIQHLRLFLPEPLFSHGQFYVAKSRVTSRANIKILVDNPPM</sequence>
<comment type="caution">
    <text evidence="3">The sequence shown here is derived from an EMBL/GenBank/DDBJ whole genome shotgun (WGS) entry which is preliminary data.</text>
</comment>
<dbReference type="STRING" id="4795.A0A225VCJ0"/>
<keyword evidence="1 3" id="KW-0347">Helicase</keyword>
<dbReference type="GO" id="GO:0005524">
    <property type="term" value="F:ATP binding"/>
    <property type="evidence" value="ECO:0007669"/>
    <property type="project" value="UniProtKB-KW"/>
</dbReference>
<evidence type="ECO:0000313" key="4">
    <source>
        <dbReference type="Proteomes" id="UP000198211"/>
    </source>
</evidence>
<proteinExistence type="inferred from homology"/>
<keyword evidence="1" id="KW-0378">Hydrolase</keyword>
<protein>
    <recommendedName>
        <fullName evidence="1">ATP-dependent DNA helicase</fullName>
        <ecNumber evidence="1">5.6.2.3</ecNumber>
    </recommendedName>
</protein>
<dbReference type="GO" id="GO:0000723">
    <property type="term" value="P:telomere maintenance"/>
    <property type="evidence" value="ECO:0007669"/>
    <property type="project" value="InterPro"/>
</dbReference>
<comment type="catalytic activity">
    <reaction evidence="1">
        <text>ATP + H2O = ADP + phosphate + H(+)</text>
        <dbReference type="Rhea" id="RHEA:13065"/>
        <dbReference type="ChEBI" id="CHEBI:15377"/>
        <dbReference type="ChEBI" id="CHEBI:15378"/>
        <dbReference type="ChEBI" id="CHEBI:30616"/>
        <dbReference type="ChEBI" id="CHEBI:43474"/>
        <dbReference type="ChEBI" id="CHEBI:456216"/>
        <dbReference type="EC" id="5.6.2.3"/>
    </reaction>
</comment>
<dbReference type="SUPFAM" id="SSF52540">
    <property type="entry name" value="P-loop containing nucleoside triphosphate hydrolases"/>
    <property type="match status" value="2"/>
</dbReference>
<keyword evidence="1" id="KW-0227">DNA damage</keyword>
<dbReference type="EMBL" id="NBNE01006025">
    <property type="protein sequence ID" value="OWZ02649.1"/>
    <property type="molecule type" value="Genomic_DNA"/>
</dbReference>
<name>A0A225VCJ0_9STRA</name>
<dbReference type="InterPro" id="IPR027417">
    <property type="entry name" value="P-loop_NTPase"/>
</dbReference>
<accession>A0A225VCJ0</accession>
<dbReference type="AlphaFoldDB" id="A0A225VCJ0"/>
<dbReference type="GO" id="GO:0006281">
    <property type="term" value="P:DNA repair"/>
    <property type="evidence" value="ECO:0007669"/>
    <property type="project" value="UniProtKB-KW"/>
</dbReference>
<keyword evidence="1" id="KW-0547">Nucleotide-binding</keyword>
<dbReference type="PANTHER" id="PTHR10492:SF57">
    <property type="entry name" value="ATP-DEPENDENT DNA HELICASE"/>
    <property type="match status" value="1"/>
</dbReference>
<comment type="cofactor">
    <cofactor evidence="1">
        <name>Mg(2+)</name>
        <dbReference type="ChEBI" id="CHEBI:18420"/>
    </cofactor>
</comment>
<dbReference type="OrthoDB" id="123886at2759"/>
<dbReference type="Gene3D" id="3.40.50.300">
    <property type="entry name" value="P-loop containing nucleotide triphosphate hydrolases"/>
    <property type="match status" value="1"/>
</dbReference>
<dbReference type="Proteomes" id="UP000198211">
    <property type="component" value="Unassembled WGS sequence"/>
</dbReference>
<dbReference type="GO" id="GO:0043139">
    <property type="term" value="F:5'-3' DNA helicase activity"/>
    <property type="evidence" value="ECO:0007669"/>
    <property type="project" value="UniProtKB-EC"/>
</dbReference>
<feature type="non-terminal residue" evidence="3">
    <location>
        <position position="348"/>
    </location>
</feature>
<keyword evidence="1" id="KW-0234">DNA repair</keyword>
<evidence type="ECO:0000256" key="1">
    <source>
        <dbReference type="RuleBase" id="RU363044"/>
    </source>
</evidence>
<keyword evidence="1" id="KW-0067">ATP-binding</keyword>
<comment type="similarity">
    <text evidence="1">Belongs to the helicase family.</text>
</comment>
<dbReference type="GO" id="GO:0006310">
    <property type="term" value="P:DNA recombination"/>
    <property type="evidence" value="ECO:0007669"/>
    <property type="project" value="UniProtKB-KW"/>
</dbReference>
<keyword evidence="1" id="KW-0233">DNA recombination</keyword>
<evidence type="ECO:0000259" key="2">
    <source>
        <dbReference type="Pfam" id="PF05970"/>
    </source>
</evidence>
<organism evidence="3 4">
    <name type="scientific">Phytophthora megakarya</name>
    <dbReference type="NCBI Taxonomy" id="4795"/>
    <lineage>
        <taxon>Eukaryota</taxon>
        <taxon>Sar</taxon>
        <taxon>Stramenopiles</taxon>
        <taxon>Oomycota</taxon>
        <taxon>Peronosporomycetes</taxon>
        <taxon>Peronosporales</taxon>
        <taxon>Peronosporaceae</taxon>
        <taxon>Phytophthora</taxon>
    </lineage>
</organism>
<dbReference type="EC" id="5.6.2.3" evidence="1"/>